<dbReference type="InterPro" id="IPR025886">
    <property type="entry name" value="PP2-like"/>
</dbReference>
<dbReference type="InterPro" id="IPR036047">
    <property type="entry name" value="F-box-like_dom_sf"/>
</dbReference>
<evidence type="ECO:0000313" key="1">
    <source>
        <dbReference type="EMBL" id="URD76993.1"/>
    </source>
</evidence>
<reference evidence="1" key="1">
    <citation type="submission" date="2022-05" db="EMBL/GenBank/DDBJ databases">
        <title>The Musa troglodytarum L. genome provides insights into the mechanism of non-climacteric behaviour and enrichment of carotenoids.</title>
        <authorList>
            <person name="Wang J."/>
        </authorList>
    </citation>
    <scope>NUCLEOTIDE SEQUENCE</scope>
    <source>
        <tissue evidence="1">Leaf</tissue>
    </source>
</reference>
<dbReference type="AlphaFoldDB" id="A0A9E7JDD3"/>
<dbReference type="PANTHER" id="PTHR32278">
    <property type="entry name" value="F-BOX DOMAIN-CONTAINING PROTEIN"/>
    <property type="match status" value="1"/>
</dbReference>
<dbReference type="Pfam" id="PF14299">
    <property type="entry name" value="PP2"/>
    <property type="match status" value="1"/>
</dbReference>
<evidence type="ECO:0000313" key="2">
    <source>
        <dbReference type="Proteomes" id="UP001055439"/>
    </source>
</evidence>
<dbReference type="PANTHER" id="PTHR32278:SF111">
    <property type="entry name" value="F-BOX PROTEIN PP2-B12-RELATED"/>
    <property type="match status" value="1"/>
</dbReference>
<accession>A0A9E7JDD3</accession>
<organism evidence="1 2">
    <name type="scientific">Musa troglodytarum</name>
    <name type="common">fe'i banana</name>
    <dbReference type="NCBI Taxonomy" id="320322"/>
    <lineage>
        <taxon>Eukaryota</taxon>
        <taxon>Viridiplantae</taxon>
        <taxon>Streptophyta</taxon>
        <taxon>Embryophyta</taxon>
        <taxon>Tracheophyta</taxon>
        <taxon>Spermatophyta</taxon>
        <taxon>Magnoliopsida</taxon>
        <taxon>Liliopsida</taxon>
        <taxon>Zingiberales</taxon>
        <taxon>Musaceae</taxon>
        <taxon>Musa</taxon>
    </lineage>
</organism>
<dbReference type="EMBL" id="CP097502">
    <property type="protein sequence ID" value="URD76993.1"/>
    <property type="molecule type" value="Genomic_DNA"/>
</dbReference>
<dbReference type="Proteomes" id="UP001055439">
    <property type="component" value="Chromosome 1"/>
</dbReference>
<name>A0A9E7JDD3_9LILI</name>
<dbReference type="OrthoDB" id="1927826at2759"/>
<gene>
    <name evidence="1" type="ORF">MUK42_09052</name>
</gene>
<protein>
    <submittedName>
        <fullName evidence="1">F-box protein</fullName>
    </submittedName>
</protein>
<sequence>MLVGSLDRAKSKLQLRGIPDSSRSTDLSPMADSGIDRLPEGCVAQAISLTSPRDACRSSTVSSAFRSAAASDTVWERFLPSDCHSILSRAVRPVEYSSKRDLFFLLCDSVLIDGGKMSFRLERSSGAKCYMLSASALTIIWGDTPQYWKWVSLPDSRFPEVAKLVDVCWLEIRGRIHSKMLSPRTTYAAYLIFKLADRSRGLGHPAHETSVTVGAQSSTRAIRLQPRGTDRHARMMVNFPGGAPEVEEEEVGGLAREDGWLEAEMGEFYNEDGEDGEVEMSWMEVKGGHWKKGLILEGIEIRPKTLPV</sequence>
<proteinExistence type="predicted"/>
<dbReference type="SUPFAM" id="SSF81383">
    <property type="entry name" value="F-box domain"/>
    <property type="match status" value="1"/>
</dbReference>
<dbReference type="CDD" id="cd22162">
    <property type="entry name" value="F-box_AtSKIP3-like"/>
    <property type="match status" value="1"/>
</dbReference>
<keyword evidence="2" id="KW-1185">Reference proteome</keyword>